<comment type="caution">
    <text evidence="2">The sequence shown here is derived from an EMBL/GenBank/DDBJ whole genome shotgun (WGS) entry which is preliminary data.</text>
</comment>
<organism evidence="2 3">
    <name type="scientific">Manduca sexta</name>
    <name type="common">Tobacco hawkmoth</name>
    <name type="synonym">Tobacco hornworm</name>
    <dbReference type="NCBI Taxonomy" id="7130"/>
    <lineage>
        <taxon>Eukaryota</taxon>
        <taxon>Metazoa</taxon>
        <taxon>Ecdysozoa</taxon>
        <taxon>Arthropoda</taxon>
        <taxon>Hexapoda</taxon>
        <taxon>Insecta</taxon>
        <taxon>Pterygota</taxon>
        <taxon>Neoptera</taxon>
        <taxon>Endopterygota</taxon>
        <taxon>Lepidoptera</taxon>
        <taxon>Glossata</taxon>
        <taxon>Ditrysia</taxon>
        <taxon>Bombycoidea</taxon>
        <taxon>Sphingidae</taxon>
        <taxon>Sphinginae</taxon>
        <taxon>Sphingini</taxon>
        <taxon>Manduca</taxon>
    </lineage>
</organism>
<feature type="compositionally biased region" description="Basic and acidic residues" evidence="1">
    <location>
        <begin position="49"/>
        <end position="59"/>
    </location>
</feature>
<evidence type="ECO:0000313" key="3">
    <source>
        <dbReference type="Proteomes" id="UP000791440"/>
    </source>
</evidence>
<feature type="compositionally biased region" description="Low complexity" evidence="1">
    <location>
        <begin position="37"/>
        <end position="48"/>
    </location>
</feature>
<reference evidence="2" key="2">
    <citation type="submission" date="2020-12" db="EMBL/GenBank/DDBJ databases">
        <authorList>
            <person name="Kanost M."/>
        </authorList>
    </citation>
    <scope>NUCLEOTIDE SEQUENCE</scope>
</reference>
<keyword evidence="3" id="KW-1185">Reference proteome</keyword>
<evidence type="ECO:0000256" key="1">
    <source>
        <dbReference type="SAM" id="MobiDB-lite"/>
    </source>
</evidence>
<feature type="region of interest" description="Disordered" evidence="1">
    <location>
        <begin position="30"/>
        <end position="59"/>
    </location>
</feature>
<name>A0A921ZLH2_MANSE</name>
<dbReference type="AlphaFoldDB" id="A0A921ZLH2"/>
<accession>A0A921ZLH2</accession>
<dbReference type="Proteomes" id="UP000791440">
    <property type="component" value="Unassembled WGS sequence"/>
</dbReference>
<sequence>MVCVINKMKSGQSNNTSTFTISAAKSAIDSSGDSAESLGLSISKSTGSSEEKKKKFTPKESIERRGWRRWHRKCTPCPDDMWKKWRDPSIKWICGAYQRARRSFKSLCMMHYRNCQDGTMFVKIHDHRCKNDSTSTKRFGTHFFYEYKVVLSHESTDTASSTSEEHVHTSDY</sequence>
<evidence type="ECO:0000313" key="2">
    <source>
        <dbReference type="EMBL" id="KAG6460005.1"/>
    </source>
</evidence>
<dbReference type="EMBL" id="JH668647">
    <property type="protein sequence ID" value="KAG6460005.1"/>
    <property type="molecule type" value="Genomic_DNA"/>
</dbReference>
<reference evidence="2" key="1">
    <citation type="journal article" date="2016" name="Insect Biochem. Mol. Biol.">
        <title>Multifaceted biological insights from a draft genome sequence of the tobacco hornworm moth, Manduca sexta.</title>
        <authorList>
            <person name="Kanost M.R."/>
            <person name="Arrese E.L."/>
            <person name="Cao X."/>
            <person name="Chen Y.R."/>
            <person name="Chellapilla S."/>
            <person name="Goldsmith M.R."/>
            <person name="Grosse-Wilde E."/>
            <person name="Heckel D.G."/>
            <person name="Herndon N."/>
            <person name="Jiang H."/>
            <person name="Papanicolaou A."/>
            <person name="Qu J."/>
            <person name="Soulages J.L."/>
            <person name="Vogel H."/>
            <person name="Walters J."/>
            <person name="Waterhouse R.M."/>
            <person name="Ahn S.J."/>
            <person name="Almeida F.C."/>
            <person name="An C."/>
            <person name="Aqrawi P."/>
            <person name="Bretschneider A."/>
            <person name="Bryant W.B."/>
            <person name="Bucks S."/>
            <person name="Chao H."/>
            <person name="Chevignon G."/>
            <person name="Christen J.M."/>
            <person name="Clarke D.F."/>
            <person name="Dittmer N.T."/>
            <person name="Ferguson L.C.F."/>
            <person name="Garavelou S."/>
            <person name="Gordon K.H.J."/>
            <person name="Gunaratna R.T."/>
            <person name="Han Y."/>
            <person name="Hauser F."/>
            <person name="He Y."/>
            <person name="Heidel-Fischer H."/>
            <person name="Hirsh A."/>
            <person name="Hu Y."/>
            <person name="Jiang H."/>
            <person name="Kalra D."/>
            <person name="Klinner C."/>
            <person name="Konig C."/>
            <person name="Kovar C."/>
            <person name="Kroll A.R."/>
            <person name="Kuwar S.S."/>
            <person name="Lee S.L."/>
            <person name="Lehman R."/>
            <person name="Li K."/>
            <person name="Li Z."/>
            <person name="Liang H."/>
            <person name="Lovelace S."/>
            <person name="Lu Z."/>
            <person name="Mansfield J.H."/>
            <person name="McCulloch K.J."/>
            <person name="Mathew T."/>
            <person name="Morton B."/>
            <person name="Muzny D.M."/>
            <person name="Neunemann D."/>
            <person name="Ongeri F."/>
            <person name="Pauchet Y."/>
            <person name="Pu L.L."/>
            <person name="Pyrousis I."/>
            <person name="Rao X.J."/>
            <person name="Redding A."/>
            <person name="Roesel C."/>
            <person name="Sanchez-Gracia A."/>
            <person name="Schaack S."/>
            <person name="Shukla A."/>
            <person name="Tetreau G."/>
            <person name="Wang Y."/>
            <person name="Xiong G.H."/>
            <person name="Traut W."/>
            <person name="Walsh T.K."/>
            <person name="Worley K.C."/>
            <person name="Wu D."/>
            <person name="Wu W."/>
            <person name="Wu Y.Q."/>
            <person name="Zhang X."/>
            <person name="Zou Z."/>
            <person name="Zucker H."/>
            <person name="Briscoe A.D."/>
            <person name="Burmester T."/>
            <person name="Clem R.J."/>
            <person name="Feyereisen R."/>
            <person name="Grimmelikhuijzen C.J.P."/>
            <person name="Hamodrakas S.J."/>
            <person name="Hansson B.S."/>
            <person name="Huguet E."/>
            <person name="Jermiin L.S."/>
            <person name="Lan Q."/>
            <person name="Lehman H.K."/>
            <person name="Lorenzen M."/>
            <person name="Merzendorfer H."/>
            <person name="Michalopoulos I."/>
            <person name="Morton D.B."/>
            <person name="Muthukrishnan S."/>
            <person name="Oakeshott J.G."/>
            <person name="Palmer W."/>
            <person name="Park Y."/>
            <person name="Passarelli A.L."/>
            <person name="Rozas J."/>
            <person name="Schwartz L.M."/>
            <person name="Smith W."/>
            <person name="Southgate A."/>
            <person name="Vilcinskas A."/>
            <person name="Vogt R."/>
            <person name="Wang P."/>
            <person name="Werren J."/>
            <person name="Yu X.Q."/>
            <person name="Zhou J.J."/>
            <person name="Brown S.J."/>
            <person name="Scherer S.E."/>
            <person name="Richards S."/>
            <person name="Blissard G.W."/>
        </authorList>
    </citation>
    <scope>NUCLEOTIDE SEQUENCE</scope>
</reference>
<protein>
    <submittedName>
        <fullName evidence="2">Uncharacterized protein</fullName>
    </submittedName>
</protein>
<proteinExistence type="predicted"/>
<gene>
    <name evidence="2" type="ORF">O3G_MSEX011717</name>
</gene>